<dbReference type="SUPFAM" id="SSF53098">
    <property type="entry name" value="Ribonuclease H-like"/>
    <property type="match status" value="1"/>
</dbReference>
<sequence>MFWVNKVVHLEYPDYPIHMGGAVGSSKDCELERLSGALGLMNGLLRWFIKGFFVLPLYFFPQIKFCERYSSRDELLWMILVSLIDLSARNRAFYNQISPTCSGVLARVKTVASCLADVWESLNSTSLLHVDNVELYAGRMVILVDAACKDLCASVEIAVTKLESIVIEVLAVSFDSSQLLEAETCALFHAVNLCRSRGWIQVLIDSDYQALVLGVQARKAPDWFMTGLFWRSMEVLDSLSDVDLVWIPRSRNLLAHKLCKWAFTQFCFN</sequence>
<dbReference type="InterPro" id="IPR002156">
    <property type="entry name" value="RNaseH_domain"/>
</dbReference>
<evidence type="ECO:0000259" key="1">
    <source>
        <dbReference type="Pfam" id="PF13456"/>
    </source>
</evidence>
<gene>
    <name evidence="2" type="ORF">G4B88_024368</name>
</gene>
<name>A0A7J6H506_CANSA</name>
<organism evidence="2 3">
    <name type="scientific">Cannabis sativa</name>
    <name type="common">Hemp</name>
    <name type="synonym">Marijuana</name>
    <dbReference type="NCBI Taxonomy" id="3483"/>
    <lineage>
        <taxon>Eukaryota</taxon>
        <taxon>Viridiplantae</taxon>
        <taxon>Streptophyta</taxon>
        <taxon>Embryophyta</taxon>
        <taxon>Tracheophyta</taxon>
        <taxon>Spermatophyta</taxon>
        <taxon>Magnoliopsida</taxon>
        <taxon>eudicotyledons</taxon>
        <taxon>Gunneridae</taxon>
        <taxon>Pentapetalae</taxon>
        <taxon>rosids</taxon>
        <taxon>fabids</taxon>
        <taxon>Rosales</taxon>
        <taxon>Cannabaceae</taxon>
        <taxon>Cannabis</taxon>
    </lineage>
</organism>
<comment type="caution">
    <text evidence="2">The sequence shown here is derived from an EMBL/GenBank/DDBJ whole genome shotgun (WGS) entry which is preliminary data.</text>
</comment>
<accession>A0A7J6H506</accession>
<dbReference type="GO" id="GO:0004523">
    <property type="term" value="F:RNA-DNA hybrid ribonuclease activity"/>
    <property type="evidence" value="ECO:0007669"/>
    <property type="project" value="InterPro"/>
</dbReference>
<dbReference type="InterPro" id="IPR036397">
    <property type="entry name" value="RNaseH_sf"/>
</dbReference>
<feature type="domain" description="RNase H type-1" evidence="1">
    <location>
        <begin position="177"/>
        <end position="262"/>
    </location>
</feature>
<evidence type="ECO:0000313" key="2">
    <source>
        <dbReference type="EMBL" id="KAF4390362.1"/>
    </source>
</evidence>
<dbReference type="InterPro" id="IPR012337">
    <property type="entry name" value="RNaseH-like_sf"/>
</dbReference>
<dbReference type="CDD" id="cd06222">
    <property type="entry name" value="RNase_H_like"/>
    <property type="match status" value="1"/>
</dbReference>
<reference evidence="2 3" key="1">
    <citation type="journal article" date="2020" name="bioRxiv">
        <title>Sequence and annotation of 42 cannabis genomes reveals extensive copy number variation in cannabinoid synthesis and pathogen resistance genes.</title>
        <authorList>
            <person name="Mckernan K.J."/>
            <person name="Helbert Y."/>
            <person name="Kane L.T."/>
            <person name="Ebling H."/>
            <person name="Zhang L."/>
            <person name="Liu B."/>
            <person name="Eaton Z."/>
            <person name="Mclaughlin S."/>
            <person name="Kingan S."/>
            <person name="Baybayan P."/>
            <person name="Concepcion G."/>
            <person name="Jordan M."/>
            <person name="Riva A."/>
            <person name="Barbazuk W."/>
            <person name="Harkins T."/>
        </authorList>
    </citation>
    <scope>NUCLEOTIDE SEQUENCE [LARGE SCALE GENOMIC DNA]</scope>
    <source>
        <strain evidence="3">cv. Jamaican Lion 4</strain>
        <tissue evidence="2">Leaf</tissue>
    </source>
</reference>
<keyword evidence="3" id="KW-1185">Reference proteome</keyword>
<dbReference type="AlphaFoldDB" id="A0A7J6H506"/>
<proteinExistence type="predicted"/>
<dbReference type="Pfam" id="PF13456">
    <property type="entry name" value="RVT_3"/>
    <property type="match status" value="1"/>
</dbReference>
<evidence type="ECO:0000313" key="3">
    <source>
        <dbReference type="Proteomes" id="UP000583929"/>
    </source>
</evidence>
<protein>
    <recommendedName>
        <fullName evidence="1">RNase H type-1 domain-containing protein</fullName>
    </recommendedName>
</protein>
<dbReference type="Gene3D" id="3.30.420.10">
    <property type="entry name" value="Ribonuclease H-like superfamily/Ribonuclease H"/>
    <property type="match status" value="1"/>
</dbReference>
<dbReference type="InterPro" id="IPR044730">
    <property type="entry name" value="RNase_H-like_dom_plant"/>
</dbReference>
<dbReference type="GO" id="GO:0003676">
    <property type="term" value="F:nucleic acid binding"/>
    <property type="evidence" value="ECO:0007669"/>
    <property type="project" value="InterPro"/>
</dbReference>
<dbReference type="Proteomes" id="UP000583929">
    <property type="component" value="Unassembled WGS sequence"/>
</dbReference>
<dbReference type="EMBL" id="JAATIQ010000063">
    <property type="protein sequence ID" value="KAF4390362.1"/>
    <property type="molecule type" value="Genomic_DNA"/>
</dbReference>